<dbReference type="EMBL" id="AOIA01000072">
    <property type="protein sequence ID" value="ELY62153.1"/>
    <property type="molecule type" value="Genomic_DNA"/>
</dbReference>
<dbReference type="Pfam" id="PF19952">
    <property type="entry name" value="DUF6414"/>
    <property type="match status" value="1"/>
</dbReference>
<sequence length="447" mass="50575">MTNRIRKFGQGAYWWMVRRKNNIKERLGFTSYPDLKEFVYLDQTALISLLSSTTGGITQQKTSSQKQRISSSITGSLGPIGASVGEEEQKSTETVQKYVIQSNFKELYEIRKKDLAISDYVDLQPDVDAAAIENADTETLKQESSPEIQTLSRGDLIEVDATLSSSDIYEYFQVFDAFEDIVESFSTEEEFQQQLREQGVSTDEIAMILELMEILMAGLVPIECKVSNYGVYGEDQNIIVDKNWANERDIDFDEFYLAGFIDEDNLWQEPSRILFSENEFTVYGRLDSPAPGKNWSPLKLVNILDSVFPDIAHEVENLPSAFDEPKASETASNSFETTVQDYLEMLEIQADNSFPDGAINDAIDSLEDPIVAESYEEEEEILQEAEEALENELPGEGLDEYLENIPRVRANFLESRSGNSESFNESSTSEDGGDKIFLETNFIAVYW</sequence>
<dbReference type="Proteomes" id="UP000011531">
    <property type="component" value="Unassembled WGS sequence"/>
</dbReference>
<gene>
    <name evidence="1" type="ORF">C492_08465</name>
</gene>
<dbReference type="AlphaFoldDB" id="L9XND1"/>
<evidence type="ECO:0000313" key="2">
    <source>
        <dbReference type="Proteomes" id="UP000011531"/>
    </source>
</evidence>
<name>L9XND1_9EURY</name>
<dbReference type="InterPro" id="IPR045633">
    <property type="entry name" value="DUF6414"/>
</dbReference>
<evidence type="ECO:0000313" key="1">
    <source>
        <dbReference type="EMBL" id="ELY62153.1"/>
    </source>
</evidence>
<accession>L9XND1</accession>
<dbReference type="OrthoDB" id="350384at2157"/>
<reference evidence="1 2" key="1">
    <citation type="journal article" date="2014" name="PLoS Genet.">
        <title>Phylogenetically driven sequencing of extremely halophilic archaea reveals strategies for static and dynamic osmo-response.</title>
        <authorList>
            <person name="Becker E.A."/>
            <person name="Seitzer P.M."/>
            <person name="Tritt A."/>
            <person name="Larsen D."/>
            <person name="Krusor M."/>
            <person name="Yao A.I."/>
            <person name="Wu D."/>
            <person name="Madern D."/>
            <person name="Eisen J.A."/>
            <person name="Darling A.E."/>
            <person name="Facciotti M.T."/>
        </authorList>
    </citation>
    <scope>NUCLEOTIDE SEQUENCE [LARGE SCALE GENOMIC DNA]</scope>
    <source>
        <strain evidence="1 2">DSM 18795</strain>
    </source>
</reference>
<keyword evidence="2" id="KW-1185">Reference proteome</keyword>
<proteinExistence type="predicted"/>
<organism evidence="1 2">
    <name type="scientific">Natronococcus jeotgali DSM 18795</name>
    <dbReference type="NCBI Taxonomy" id="1227498"/>
    <lineage>
        <taxon>Archaea</taxon>
        <taxon>Methanobacteriati</taxon>
        <taxon>Methanobacteriota</taxon>
        <taxon>Stenosarchaea group</taxon>
        <taxon>Halobacteria</taxon>
        <taxon>Halobacteriales</taxon>
        <taxon>Natrialbaceae</taxon>
        <taxon>Natronococcus</taxon>
    </lineage>
</organism>
<dbReference type="RefSeq" id="WP_008422303.1">
    <property type="nucleotide sequence ID" value="NZ_AOIA01000072.1"/>
</dbReference>
<protein>
    <submittedName>
        <fullName evidence="1">Uncharacterized protein</fullName>
    </submittedName>
</protein>
<comment type="caution">
    <text evidence="1">The sequence shown here is derived from an EMBL/GenBank/DDBJ whole genome shotgun (WGS) entry which is preliminary data.</text>
</comment>